<proteinExistence type="inferred from homology"/>
<evidence type="ECO:0000256" key="1">
    <source>
        <dbReference type="ARBA" id="ARBA00093462"/>
    </source>
</evidence>
<reference evidence="5 6" key="1">
    <citation type="journal article" date="2015" name="Genome Announc.">
        <title>Expanding the biotechnology potential of lactobacilli through comparative genomics of 213 strains and associated genera.</title>
        <authorList>
            <person name="Sun Z."/>
            <person name="Harris H.M."/>
            <person name="McCann A."/>
            <person name="Guo C."/>
            <person name="Argimon S."/>
            <person name="Zhang W."/>
            <person name="Yang X."/>
            <person name="Jeffery I.B."/>
            <person name="Cooney J.C."/>
            <person name="Kagawa T.F."/>
            <person name="Liu W."/>
            <person name="Song Y."/>
            <person name="Salvetti E."/>
            <person name="Wrobel A."/>
            <person name="Rasinkangas P."/>
            <person name="Parkhill J."/>
            <person name="Rea M.C."/>
            <person name="O'Sullivan O."/>
            <person name="Ritari J."/>
            <person name="Douillard F.P."/>
            <person name="Paul Ross R."/>
            <person name="Yang R."/>
            <person name="Briner A.E."/>
            <person name="Felis G.E."/>
            <person name="de Vos W.M."/>
            <person name="Barrangou R."/>
            <person name="Klaenhammer T.R."/>
            <person name="Caufield P.W."/>
            <person name="Cui Y."/>
            <person name="Zhang H."/>
            <person name="O'Toole P.W."/>
        </authorList>
    </citation>
    <scope>NUCLEOTIDE SEQUENCE [LARGE SCALE GENOMIC DNA]</scope>
    <source>
        <strain evidence="5 6">DSM 23026</strain>
    </source>
</reference>
<dbReference type="Gene3D" id="1.10.10.630">
    <property type="entry name" value="DnaD domain-like"/>
    <property type="match status" value="1"/>
</dbReference>
<dbReference type="PANTHER" id="PTHR37293">
    <property type="entry name" value="PHAGE REPLICATION PROTEIN-RELATED"/>
    <property type="match status" value="1"/>
</dbReference>
<dbReference type="PATRIC" id="fig|480391.4.peg.127"/>
<dbReference type="InterPro" id="IPR034829">
    <property type="entry name" value="DnaD-like_sf"/>
</dbReference>
<feature type="region of interest" description="Disordered" evidence="2">
    <location>
        <begin position="189"/>
        <end position="226"/>
    </location>
</feature>
<dbReference type="InterPro" id="IPR036388">
    <property type="entry name" value="WH-like_DNA-bd_sf"/>
</dbReference>
<evidence type="ECO:0000313" key="5">
    <source>
        <dbReference type="EMBL" id="KRO26340.1"/>
    </source>
</evidence>
<evidence type="ECO:0000256" key="2">
    <source>
        <dbReference type="SAM" id="MobiDB-lite"/>
    </source>
</evidence>
<organism evidence="5 6">
    <name type="scientific">Pediococcus argentinicus</name>
    <dbReference type="NCBI Taxonomy" id="480391"/>
    <lineage>
        <taxon>Bacteria</taxon>
        <taxon>Bacillati</taxon>
        <taxon>Bacillota</taxon>
        <taxon>Bacilli</taxon>
        <taxon>Lactobacillales</taxon>
        <taxon>Lactobacillaceae</taxon>
        <taxon>Pediococcus</taxon>
    </lineage>
</organism>
<evidence type="ECO:0000313" key="6">
    <source>
        <dbReference type="Proteomes" id="UP000051249"/>
    </source>
</evidence>
<dbReference type="NCBIfam" id="TIGR01446">
    <property type="entry name" value="DnaD_dom"/>
    <property type="match status" value="1"/>
</dbReference>
<dbReference type="RefSeq" id="WP_057797666.1">
    <property type="nucleotide sequence ID" value="NZ_BJZZ01000001.1"/>
</dbReference>
<evidence type="ECO:0000259" key="3">
    <source>
        <dbReference type="Pfam" id="PF07261"/>
    </source>
</evidence>
<feature type="domain" description="DnaB/C C-terminal" evidence="3">
    <location>
        <begin position="120"/>
        <end position="190"/>
    </location>
</feature>
<accession>A0A0R2NKU0</accession>
<sequence>MNDLFLEALNSGNTSVSNLLLDNYQKLGMSNDEFLVYLQLQKESGRGNKFPEMHKVAQSIGFQDTDFYNILHSLETKKFLAVEANAYNFQMLYQKLSKLLEEQHTEEQNQHTENRTEELFNNIQQEFGRMLSPIEIEMINQWLKDDGYSSDLIQMALKEAVLNQAYSLKYMDRILLSWEKKNIKTPQQVQGNLGVTRQKQQSSQTNNLVETRSKPKIPITKLTNKN</sequence>
<feature type="domain" description="DnaD N-terminal" evidence="4">
    <location>
        <begin position="16"/>
        <end position="105"/>
    </location>
</feature>
<dbReference type="InterPro" id="IPR053162">
    <property type="entry name" value="DnaD"/>
</dbReference>
<dbReference type="Pfam" id="PF07261">
    <property type="entry name" value="DnaB_2"/>
    <property type="match status" value="1"/>
</dbReference>
<dbReference type="Proteomes" id="UP000051249">
    <property type="component" value="Unassembled WGS sequence"/>
</dbReference>
<evidence type="ECO:0000259" key="4">
    <source>
        <dbReference type="Pfam" id="PF21984"/>
    </source>
</evidence>
<name>A0A0R2NKU0_9LACO</name>
<dbReference type="Pfam" id="PF21984">
    <property type="entry name" value="DnaD_N"/>
    <property type="match status" value="1"/>
</dbReference>
<dbReference type="AlphaFoldDB" id="A0A0R2NKU0"/>
<protein>
    <submittedName>
        <fullName evidence="5">DNA replication protein DnaD</fullName>
    </submittedName>
</protein>
<dbReference type="EMBL" id="JQCQ01000001">
    <property type="protein sequence ID" value="KRO26340.1"/>
    <property type="molecule type" value="Genomic_DNA"/>
</dbReference>
<comment type="similarity">
    <text evidence="1">Belongs to the DnaB/DnaD family.</text>
</comment>
<feature type="compositionally biased region" description="Polar residues" evidence="2">
    <location>
        <begin position="189"/>
        <end position="210"/>
    </location>
</feature>
<dbReference type="InterPro" id="IPR053843">
    <property type="entry name" value="DnaD_N"/>
</dbReference>
<dbReference type="SUPFAM" id="SSF158499">
    <property type="entry name" value="DnaD domain-like"/>
    <property type="match status" value="1"/>
</dbReference>
<dbReference type="InterPro" id="IPR006343">
    <property type="entry name" value="DnaB/C_C"/>
</dbReference>
<comment type="caution">
    <text evidence="5">The sequence shown here is derived from an EMBL/GenBank/DDBJ whole genome shotgun (WGS) entry which is preliminary data.</text>
</comment>
<dbReference type="Gene3D" id="1.10.10.10">
    <property type="entry name" value="Winged helix-like DNA-binding domain superfamily/Winged helix DNA-binding domain"/>
    <property type="match status" value="1"/>
</dbReference>
<gene>
    <name evidence="5" type="ORF">IV88_GL000125</name>
</gene>
<dbReference type="PANTHER" id="PTHR37293:SF6">
    <property type="entry name" value="DNA REPLICATION PROTEIN DNAD"/>
    <property type="match status" value="1"/>
</dbReference>
<keyword evidence="6" id="KW-1185">Reference proteome</keyword>
<dbReference type="OrthoDB" id="9770238at2"/>